<protein>
    <submittedName>
        <fullName evidence="1">Uncharacterized protein</fullName>
    </submittedName>
</protein>
<evidence type="ECO:0000313" key="2">
    <source>
        <dbReference type="Proteomes" id="UP000028878"/>
    </source>
</evidence>
<organism evidence="1 2">
    <name type="scientific">Hydrogenophaga intermedia</name>
    <dbReference type="NCBI Taxonomy" id="65786"/>
    <lineage>
        <taxon>Bacteria</taxon>
        <taxon>Pseudomonadati</taxon>
        <taxon>Pseudomonadota</taxon>
        <taxon>Betaproteobacteria</taxon>
        <taxon>Burkholderiales</taxon>
        <taxon>Comamonadaceae</taxon>
        <taxon>Hydrogenophaga</taxon>
    </lineage>
</organism>
<reference evidence="2" key="2">
    <citation type="submission" date="2014-11" db="EMBL/GenBank/DDBJ databases">
        <title>Draft genome sequence of Hydrogenophaga intermedia S1.</title>
        <authorList>
            <person name="Gan H.M."/>
            <person name="Chew T.H."/>
            <person name="Stolz A."/>
        </authorList>
    </citation>
    <scope>NUCLEOTIDE SEQUENCE [LARGE SCALE GENOMIC DNA]</scope>
    <source>
        <strain evidence="2">S1</strain>
    </source>
</reference>
<keyword evidence="2" id="KW-1185">Reference proteome</keyword>
<dbReference type="Proteomes" id="UP000028878">
    <property type="component" value="Unassembled WGS sequence"/>
</dbReference>
<proteinExistence type="predicted"/>
<name>A0A1L1PVU1_HYDIT</name>
<dbReference type="AlphaFoldDB" id="A0A1L1PVU1"/>
<sequence length="186" mass="20928">MPLDHPDDTPQRLALGSGLDALPTELHRLVLTLNLADASGEGLARCVEDLLHLSDNTIRVEQLTAGVYFAFNGLDRDPRQVHTIPECRDMLRALHERWPYWLHFLAPVPELWTVLLLCLLPLGPGVRLPNGRIGHELDRKALKNLMLDLTIALNDLHEQHKVPLANRQRIFKAAMQAIEQATGSRV</sequence>
<dbReference type="RefSeq" id="WP_009519445.1">
    <property type="nucleotide sequence ID" value="NZ_CCAE010000028.1"/>
</dbReference>
<accession>A0A1L1PVU1</accession>
<dbReference type="EMBL" id="CCAE010000028">
    <property type="protein sequence ID" value="CDN88731.1"/>
    <property type="molecule type" value="Genomic_DNA"/>
</dbReference>
<evidence type="ECO:0000313" key="1">
    <source>
        <dbReference type="EMBL" id="CDN88731.1"/>
    </source>
</evidence>
<gene>
    <name evidence="1" type="ORF">BN948_03167</name>
</gene>
<reference evidence="2" key="1">
    <citation type="submission" date="2014-02" db="EMBL/GenBank/DDBJ databases">
        <authorList>
            <person name="Gan H."/>
        </authorList>
    </citation>
    <scope>NUCLEOTIDE SEQUENCE [LARGE SCALE GENOMIC DNA]</scope>
    <source>
        <strain evidence="2">S1</strain>
    </source>
</reference>